<dbReference type="Proteomes" id="UP001488838">
    <property type="component" value="Unassembled WGS sequence"/>
</dbReference>
<proteinExistence type="predicted"/>
<dbReference type="Gene3D" id="1.25.40.20">
    <property type="entry name" value="Ankyrin repeat-containing domain"/>
    <property type="match status" value="1"/>
</dbReference>
<dbReference type="GO" id="GO:0048013">
    <property type="term" value="P:ephrin receptor signaling pathway"/>
    <property type="evidence" value="ECO:0007669"/>
    <property type="project" value="TreeGrafter"/>
</dbReference>
<dbReference type="PANTHER" id="PTHR24174:SF4">
    <property type="entry name" value="ANKYRIN REPEAT AND SAM DOMAIN-CONTAINING PROTEIN 1A"/>
    <property type="match status" value="1"/>
</dbReference>
<dbReference type="InterPro" id="IPR036770">
    <property type="entry name" value="Ankyrin_rpt-contain_sf"/>
</dbReference>
<gene>
    <name evidence="8" type="ORF">U0070_026317</name>
</gene>
<keyword evidence="9" id="KW-1185">Reference proteome</keyword>
<dbReference type="EMBL" id="JBBHLL010000118">
    <property type="protein sequence ID" value="KAK7814816.1"/>
    <property type="molecule type" value="Genomic_DNA"/>
</dbReference>
<dbReference type="FunFam" id="1.25.40.20:FF:000304">
    <property type="entry name" value="Ankyrin repeat and sterile alpha motif domain containing 1A"/>
    <property type="match status" value="1"/>
</dbReference>
<sequence length="275" mass="30056">MRNNKFETPLDLAALYGRLEVVKMLLSAHPNLLSCSTRKHTPLHLAARNGHKAVVQVLLDAGMDSNYQTEMGSALHEAALFGKTDVVQILLAAGIDVNIKDSRGLTALDTVRDLPSQKSQQIAALIEDHMTGKRSVKEEEKKSTTAQLPLLSSTDTTAPKSQGNVEKAVTELIIDFDTHAEEEGPYEALYNAVSCHSLDSTASGRSSDRDSVNKETEATGARTAGVRPRERPPPPAKPPPDEEEEERVDKKYLPLTASEVEGWGHPITDLAFVRW</sequence>
<keyword evidence="4 6" id="KW-0040">ANK repeat</keyword>
<dbReference type="GO" id="GO:0005829">
    <property type="term" value="C:cytosol"/>
    <property type="evidence" value="ECO:0007669"/>
    <property type="project" value="TreeGrafter"/>
</dbReference>
<dbReference type="InterPro" id="IPR033635">
    <property type="entry name" value="ANKS1/Caskin"/>
</dbReference>
<evidence type="ECO:0000256" key="5">
    <source>
        <dbReference type="ARBA" id="ARBA00023273"/>
    </source>
</evidence>
<dbReference type="SUPFAM" id="SSF48403">
    <property type="entry name" value="Ankyrin repeat"/>
    <property type="match status" value="1"/>
</dbReference>
<feature type="compositionally biased region" description="Basic and acidic residues" evidence="7">
    <location>
        <begin position="206"/>
        <end position="217"/>
    </location>
</feature>
<evidence type="ECO:0000256" key="7">
    <source>
        <dbReference type="SAM" id="MobiDB-lite"/>
    </source>
</evidence>
<protein>
    <submittedName>
        <fullName evidence="8">Uncharacterized protein</fullName>
    </submittedName>
</protein>
<evidence type="ECO:0000256" key="6">
    <source>
        <dbReference type="PROSITE-ProRule" id="PRU00023"/>
    </source>
</evidence>
<name>A0AAW0IL26_MYOGA</name>
<reference evidence="8 9" key="1">
    <citation type="journal article" date="2023" name="bioRxiv">
        <title>Conserved and derived expression patterns and positive selection on dental genes reveal complex evolutionary context of ever-growing rodent molars.</title>
        <authorList>
            <person name="Calamari Z.T."/>
            <person name="Song A."/>
            <person name="Cohen E."/>
            <person name="Akter M."/>
            <person name="Roy R.D."/>
            <person name="Hallikas O."/>
            <person name="Christensen M.M."/>
            <person name="Li P."/>
            <person name="Marangoni P."/>
            <person name="Jernvall J."/>
            <person name="Klein O.D."/>
        </authorList>
    </citation>
    <scope>NUCLEOTIDE SEQUENCE [LARGE SCALE GENOMIC DNA]</scope>
    <source>
        <strain evidence="8">V071</strain>
    </source>
</reference>
<feature type="repeat" description="ANK" evidence="6">
    <location>
        <begin position="38"/>
        <end position="70"/>
    </location>
</feature>
<feature type="repeat" description="ANK" evidence="6">
    <location>
        <begin position="70"/>
        <end position="102"/>
    </location>
</feature>
<dbReference type="PANTHER" id="PTHR24174">
    <property type="entry name" value="ANKYRIN REPEAT AND STERILE ALPHA MOTIF DOMAIN-CONTAINING PROTEIN 1"/>
    <property type="match status" value="1"/>
</dbReference>
<evidence type="ECO:0000256" key="1">
    <source>
        <dbReference type="ARBA" id="ARBA00004316"/>
    </source>
</evidence>
<evidence type="ECO:0000313" key="9">
    <source>
        <dbReference type="Proteomes" id="UP001488838"/>
    </source>
</evidence>
<dbReference type="SMART" id="SM00248">
    <property type="entry name" value="ANK"/>
    <property type="match status" value="3"/>
</dbReference>
<dbReference type="PRINTS" id="PR01415">
    <property type="entry name" value="ANKYRIN"/>
</dbReference>
<comment type="subcellular location">
    <subcellularLocation>
        <location evidence="1">Cell projection</location>
    </subcellularLocation>
</comment>
<evidence type="ECO:0000256" key="2">
    <source>
        <dbReference type="ARBA" id="ARBA00022553"/>
    </source>
</evidence>
<feature type="compositionally biased region" description="Polar residues" evidence="7">
    <location>
        <begin position="144"/>
        <end position="164"/>
    </location>
</feature>
<dbReference type="PROSITE" id="PS50297">
    <property type="entry name" value="ANK_REP_REGION"/>
    <property type="match status" value="2"/>
</dbReference>
<feature type="region of interest" description="Disordered" evidence="7">
    <location>
        <begin position="199"/>
        <end position="260"/>
    </location>
</feature>
<evidence type="ECO:0000313" key="8">
    <source>
        <dbReference type="EMBL" id="KAK7814816.1"/>
    </source>
</evidence>
<evidence type="ECO:0000256" key="3">
    <source>
        <dbReference type="ARBA" id="ARBA00022737"/>
    </source>
</evidence>
<accession>A0AAW0IL26</accession>
<dbReference type="InterPro" id="IPR002110">
    <property type="entry name" value="Ankyrin_rpt"/>
</dbReference>
<keyword evidence="2" id="KW-0597">Phosphoprotein</keyword>
<dbReference type="GO" id="GO:0042995">
    <property type="term" value="C:cell projection"/>
    <property type="evidence" value="ECO:0007669"/>
    <property type="project" value="UniProtKB-SubCell"/>
</dbReference>
<organism evidence="8 9">
    <name type="scientific">Myodes glareolus</name>
    <name type="common">Bank vole</name>
    <name type="synonym">Clethrionomys glareolus</name>
    <dbReference type="NCBI Taxonomy" id="447135"/>
    <lineage>
        <taxon>Eukaryota</taxon>
        <taxon>Metazoa</taxon>
        <taxon>Chordata</taxon>
        <taxon>Craniata</taxon>
        <taxon>Vertebrata</taxon>
        <taxon>Euteleostomi</taxon>
        <taxon>Mammalia</taxon>
        <taxon>Eutheria</taxon>
        <taxon>Euarchontoglires</taxon>
        <taxon>Glires</taxon>
        <taxon>Rodentia</taxon>
        <taxon>Myomorpha</taxon>
        <taxon>Muroidea</taxon>
        <taxon>Cricetidae</taxon>
        <taxon>Arvicolinae</taxon>
        <taxon>Myodes</taxon>
    </lineage>
</organism>
<dbReference type="PROSITE" id="PS50088">
    <property type="entry name" value="ANK_REPEAT"/>
    <property type="match status" value="2"/>
</dbReference>
<evidence type="ECO:0000256" key="4">
    <source>
        <dbReference type="ARBA" id="ARBA00023043"/>
    </source>
</evidence>
<dbReference type="GO" id="GO:0046875">
    <property type="term" value="F:ephrin receptor binding"/>
    <property type="evidence" value="ECO:0007669"/>
    <property type="project" value="TreeGrafter"/>
</dbReference>
<comment type="caution">
    <text evidence="8">The sequence shown here is derived from an EMBL/GenBank/DDBJ whole genome shotgun (WGS) entry which is preliminary data.</text>
</comment>
<dbReference type="Pfam" id="PF12796">
    <property type="entry name" value="Ank_2"/>
    <property type="match status" value="1"/>
</dbReference>
<keyword evidence="5" id="KW-0966">Cell projection</keyword>
<feature type="region of interest" description="Disordered" evidence="7">
    <location>
        <begin position="131"/>
        <end position="164"/>
    </location>
</feature>
<keyword evidence="3" id="KW-0677">Repeat</keyword>
<dbReference type="AlphaFoldDB" id="A0AAW0IL26"/>
<feature type="compositionally biased region" description="Basic and acidic residues" evidence="7">
    <location>
        <begin position="131"/>
        <end position="143"/>
    </location>
</feature>